<comment type="subcellular location">
    <subcellularLocation>
        <location evidence="2">Cytoplasm</location>
    </subcellularLocation>
    <subcellularLocation>
        <location evidence="1">Membrane</location>
        <location evidence="1">Caveola</location>
    </subcellularLocation>
</comment>
<evidence type="ECO:0000313" key="8">
    <source>
        <dbReference type="Proteomes" id="UP000515152"/>
    </source>
</evidence>
<evidence type="ECO:0000256" key="5">
    <source>
        <dbReference type="ARBA" id="ARBA00023136"/>
    </source>
</evidence>
<dbReference type="GO" id="GO:0005737">
    <property type="term" value="C:cytoplasm"/>
    <property type="evidence" value="ECO:0007669"/>
    <property type="project" value="UniProtKB-SubCell"/>
</dbReference>
<protein>
    <submittedName>
        <fullName evidence="9">Caveolae-associated protein 2a</fullName>
    </submittedName>
</protein>
<feature type="coiled-coil region" evidence="6">
    <location>
        <begin position="84"/>
        <end position="111"/>
    </location>
</feature>
<feature type="region of interest" description="Disordered" evidence="7">
    <location>
        <begin position="124"/>
        <end position="147"/>
    </location>
</feature>
<feature type="region of interest" description="Disordered" evidence="7">
    <location>
        <begin position="204"/>
        <end position="289"/>
    </location>
</feature>
<evidence type="ECO:0000256" key="7">
    <source>
        <dbReference type="SAM" id="MobiDB-lite"/>
    </source>
</evidence>
<feature type="compositionally biased region" description="Basic and acidic residues" evidence="7">
    <location>
        <begin position="1"/>
        <end position="12"/>
    </location>
</feature>
<evidence type="ECO:0000256" key="1">
    <source>
        <dbReference type="ARBA" id="ARBA00004345"/>
    </source>
</evidence>
<keyword evidence="5" id="KW-0472">Membrane</keyword>
<dbReference type="PANTHER" id="PTHR15240:SF5">
    <property type="entry name" value="CAVEOLAE-ASSOCIATED PROTEIN 2A"/>
    <property type="match status" value="1"/>
</dbReference>
<feature type="region of interest" description="Disordered" evidence="7">
    <location>
        <begin position="378"/>
        <end position="404"/>
    </location>
</feature>
<evidence type="ECO:0000313" key="9">
    <source>
        <dbReference type="RefSeq" id="XP_012692648.2"/>
    </source>
</evidence>
<dbReference type="PANTHER" id="PTHR15240">
    <property type="entry name" value="CAVIN"/>
    <property type="match status" value="1"/>
</dbReference>
<dbReference type="KEGG" id="char:105908645"/>
<feature type="compositionally biased region" description="Polar residues" evidence="7">
    <location>
        <begin position="324"/>
        <end position="340"/>
    </location>
</feature>
<evidence type="ECO:0000256" key="4">
    <source>
        <dbReference type="ARBA" id="ARBA00022490"/>
    </source>
</evidence>
<evidence type="ECO:0000256" key="3">
    <source>
        <dbReference type="ARBA" id="ARBA00008836"/>
    </source>
</evidence>
<evidence type="ECO:0000256" key="2">
    <source>
        <dbReference type="ARBA" id="ARBA00004496"/>
    </source>
</evidence>
<dbReference type="CTD" id="402824"/>
<keyword evidence="6" id="KW-0175">Coiled coil</keyword>
<dbReference type="GeneID" id="105908645"/>
<dbReference type="GO" id="GO:0005080">
    <property type="term" value="F:protein kinase C binding"/>
    <property type="evidence" value="ECO:0007669"/>
    <property type="project" value="TreeGrafter"/>
</dbReference>
<feature type="coiled-coil region" evidence="6">
    <location>
        <begin position="147"/>
        <end position="174"/>
    </location>
</feature>
<feature type="region of interest" description="Disordered" evidence="7">
    <location>
        <begin position="321"/>
        <end position="341"/>
    </location>
</feature>
<feature type="compositionally biased region" description="Acidic residues" evidence="7">
    <location>
        <begin position="421"/>
        <end position="449"/>
    </location>
</feature>
<keyword evidence="8" id="KW-1185">Reference proteome</keyword>
<dbReference type="GO" id="GO:0005901">
    <property type="term" value="C:caveola"/>
    <property type="evidence" value="ECO:0007669"/>
    <property type="project" value="UniProtKB-SubCell"/>
</dbReference>
<dbReference type="Proteomes" id="UP000515152">
    <property type="component" value="Chromosome 2"/>
</dbReference>
<name>A0A6P3W901_CLUHA</name>
<gene>
    <name evidence="9" type="primary">cavin2a</name>
</gene>
<organism evidence="8 9">
    <name type="scientific">Clupea harengus</name>
    <name type="common">Atlantic herring</name>
    <dbReference type="NCBI Taxonomy" id="7950"/>
    <lineage>
        <taxon>Eukaryota</taxon>
        <taxon>Metazoa</taxon>
        <taxon>Chordata</taxon>
        <taxon>Craniata</taxon>
        <taxon>Vertebrata</taxon>
        <taxon>Euteleostomi</taxon>
        <taxon>Actinopterygii</taxon>
        <taxon>Neopterygii</taxon>
        <taxon>Teleostei</taxon>
        <taxon>Clupei</taxon>
        <taxon>Clupeiformes</taxon>
        <taxon>Clupeoidei</taxon>
        <taxon>Clupeidae</taxon>
        <taxon>Clupea</taxon>
    </lineage>
</organism>
<dbReference type="RefSeq" id="XP_012692648.2">
    <property type="nucleotide sequence ID" value="XM_012837194.3"/>
</dbReference>
<sequence>MGEDSTRAEERSSANLPFFAASSPAARPDGQEPPLLVPSFSPNSAPASPVSTLSRLGLRGLPSPGSPTSPTGGQVSAITVVALLDKLVAMMESVQENQRRAEKRQVELEAVVRGVQGDVTRLAKSHSGTANSVSKLLERSRKTGGNVKEVRERLDRQSIQVKRLEANHAHLLKRNHFKVIIFQEDNEIPSTLLMKDPASTSASLHEVGEAHLSSPTDCNGSHEEGLQTISLTSDEDEAEAVVAGTSLSSPRSEVRGELPLDEEEDDGLPSLGSERQERSRAEKLKRSSLKKVDSLKKAFSRHSIEKKMNKIVPPERREKIRKSFTPNHPKSPTAKSSSFHVTPMTFNVKKVREGAHVDVPSLGGPDGELPLAEVHHLDEKEPPLLSASTTGSVEGGLSASGEVDAEVAEVAEVTVATATLAEEEVLSDHKDEDDDDDDDNDDDNDEEEERVSPVASATSPVNTAVAVEQAS</sequence>
<feature type="compositionally biased region" description="Low complexity" evidence="7">
    <location>
        <begin position="13"/>
        <end position="26"/>
    </location>
</feature>
<dbReference type="OrthoDB" id="8910748at2759"/>
<reference evidence="9" key="1">
    <citation type="submission" date="2025-08" db="UniProtKB">
        <authorList>
            <consortium name="RefSeq"/>
        </authorList>
    </citation>
    <scope>IDENTIFICATION</scope>
</reference>
<proteinExistence type="inferred from homology"/>
<dbReference type="AlphaFoldDB" id="A0A6P3W901"/>
<feature type="compositionally biased region" description="Basic and acidic residues" evidence="7">
    <location>
        <begin position="274"/>
        <end position="289"/>
    </location>
</feature>
<feature type="region of interest" description="Disordered" evidence="7">
    <location>
        <begin position="418"/>
        <end position="471"/>
    </location>
</feature>
<comment type="similarity">
    <text evidence="3">Belongs to the CAVIN family.</text>
</comment>
<dbReference type="InterPro" id="IPR026752">
    <property type="entry name" value="Cavin_fam"/>
</dbReference>
<feature type="compositionally biased region" description="Low complexity" evidence="7">
    <location>
        <begin position="37"/>
        <end position="73"/>
    </location>
</feature>
<keyword evidence="4" id="KW-0963">Cytoplasm</keyword>
<dbReference type="Pfam" id="PF15237">
    <property type="entry name" value="PTRF_SDPR"/>
    <property type="match status" value="1"/>
</dbReference>
<feature type="region of interest" description="Disordered" evidence="7">
    <location>
        <begin position="1"/>
        <end position="73"/>
    </location>
</feature>
<evidence type="ECO:0000256" key="6">
    <source>
        <dbReference type="SAM" id="Coils"/>
    </source>
</evidence>
<accession>A0A6P3W901</accession>